<protein>
    <submittedName>
        <fullName evidence="1">Abi family protein</fullName>
    </submittedName>
</protein>
<dbReference type="Pfam" id="PF07751">
    <property type="entry name" value="Abi_2"/>
    <property type="match status" value="1"/>
</dbReference>
<gene>
    <name evidence="1" type="ORF">QTL97_13625</name>
</gene>
<dbReference type="EMBL" id="JAUBDJ010000009">
    <property type="protein sequence ID" value="MDW0117979.1"/>
    <property type="molecule type" value="Genomic_DNA"/>
</dbReference>
<organism evidence="1 2">
    <name type="scientific">Sporosarcina thermotolerans</name>
    <dbReference type="NCBI Taxonomy" id="633404"/>
    <lineage>
        <taxon>Bacteria</taxon>
        <taxon>Bacillati</taxon>
        <taxon>Bacillota</taxon>
        <taxon>Bacilli</taxon>
        <taxon>Bacillales</taxon>
        <taxon>Caryophanaceae</taxon>
        <taxon>Sporosarcina</taxon>
    </lineage>
</organism>
<proteinExistence type="predicted"/>
<dbReference type="InterPro" id="IPR011664">
    <property type="entry name" value="Abi_system_AbiD/AbiF-like"/>
</dbReference>
<evidence type="ECO:0000313" key="1">
    <source>
        <dbReference type="EMBL" id="MDW0117979.1"/>
    </source>
</evidence>
<name>A0AAW9ACQ0_9BACL</name>
<accession>A0AAW9ACQ0</accession>
<reference evidence="1 2" key="1">
    <citation type="submission" date="2023-06" db="EMBL/GenBank/DDBJ databases">
        <title>Sporosarcina sp. nov., isolated from Korean traditional fermented seafood 'Jeotgal'.</title>
        <authorList>
            <person name="Yang A.I."/>
            <person name="Shin N.-R."/>
        </authorList>
    </citation>
    <scope>NUCLEOTIDE SEQUENCE [LARGE SCALE GENOMIC DNA]</scope>
    <source>
        <strain evidence="1 2">KCTC43456</strain>
    </source>
</reference>
<sequence>MAKGKSINALMKHLRTKHGIEIQGSRNKRDLMNMGYFHGFKGYRFIGQPNNIIPFQDFDELVAINKFDTQIKSLLYPHIMFIETALKNYTLNSLIANSPSDFEYIFTHLLVDYKAENVGNNKYRDKMKKRLDLKNKILSSIAYNYADGKDVIKHYLHNNKQVPLWAIFEVISMGEFGFLLQCLDRTTRIRIAEDLGLHTTSHNQNGRIPEDIIFLIKELRNAVAHNGVVFDCRFKKTNPPSRVIEYLQSETAITNIHFNHIIDYLIVMIILLKKLSVTKNEIKKVLKDLENYSEHLRDSIPTSIHTSIMGSDFRSKLEKLRTYI</sequence>
<dbReference type="Proteomes" id="UP001271648">
    <property type="component" value="Unassembled WGS sequence"/>
</dbReference>
<keyword evidence="2" id="KW-1185">Reference proteome</keyword>
<dbReference type="AlphaFoldDB" id="A0AAW9ACQ0"/>
<comment type="caution">
    <text evidence="1">The sequence shown here is derived from an EMBL/GenBank/DDBJ whole genome shotgun (WGS) entry which is preliminary data.</text>
</comment>
<evidence type="ECO:0000313" key="2">
    <source>
        <dbReference type="Proteomes" id="UP001271648"/>
    </source>
</evidence>
<dbReference type="RefSeq" id="WP_283733764.1">
    <property type="nucleotide sequence ID" value="NZ_CP125968.1"/>
</dbReference>